<evidence type="ECO:0000313" key="2">
    <source>
        <dbReference type="Proteomes" id="UP000002630"/>
    </source>
</evidence>
<gene>
    <name evidence="1" type="ORF">Esi_0010_0057</name>
</gene>
<reference evidence="1 2" key="1">
    <citation type="journal article" date="2010" name="Nature">
        <title>The Ectocarpus genome and the independent evolution of multicellularity in brown algae.</title>
        <authorList>
            <person name="Cock J.M."/>
            <person name="Sterck L."/>
            <person name="Rouze P."/>
            <person name="Scornet D."/>
            <person name="Allen A.E."/>
            <person name="Amoutzias G."/>
            <person name="Anthouard V."/>
            <person name="Artiguenave F."/>
            <person name="Aury J.M."/>
            <person name="Badger J.H."/>
            <person name="Beszteri B."/>
            <person name="Billiau K."/>
            <person name="Bonnet E."/>
            <person name="Bothwell J.H."/>
            <person name="Bowler C."/>
            <person name="Boyen C."/>
            <person name="Brownlee C."/>
            <person name="Carrano C.J."/>
            <person name="Charrier B."/>
            <person name="Cho G.Y."/>
            <person name="Coelho S.M."/>
            <person name="Collen J."/>
            <person name="Corre E."/>
            <person name="Da Silva C."/>
            <person name="Delage L."/>
            <person name="Delaroque N."/>
            <person name="Dittami S.M."/>
            <person name="Doulbeau S."/>
            <person name="Elias M."/>
            <person name="Farnham G."/>
            <person name="Gachon C.M."/>
            <person name="Gschloessl B."/>
            <person name="Heesch S."/>
            <person name="Jabbari K."/>
            <person name="Jubin C."/>
            <person name="Kawai H."/>
            <person name="Kimura K."/>
            <person name="Kloareg B."/>
            <person name="Kupper F.C."/>
            <person name="Lang D."/>
            <person name="Le Bail A."/>
            <person name="Leblanc C."/>
            <person name="Lerouge P."/>
            <person name="Lohr M."/>
            <person name="Lopez P.J."/>
            <person name="Martens C."/>
            <person name="Maumus F."/>
            <person name="Michel G."/>
            <person name="Miranda-Saavedra D."/>
            <person name="Morales J."/>
            <person name="Moreau H."/>
            <person name="Motomura T."/>
            <person name="Nagasato C."/>
            <person name="Napoli C.A."/>
            <person name="Nelson D.R."/>
            <person name="Nyvall-Collen P."/>
            <person name="Peters A.F."/>
            <person name="Pommier C."/>
            <person name="Potin P."/>
            <person name="Poulain J."/>
            <person name="Quesneville H."/>
            <person name="Read B."/>
            <person name="Rensing S.A."/>
            <person name="Ritter A."/>
            <person name="Rousvoal S."/>
            <person name="Samanta M."/>
            <person name="Samson G."/>
            <person name="Schroeder D.C."/>
            <person name="Segurens B."/>
            <person name="Strittmatter M."/>
            <person name="Tonon T."/>
            <person name="Tregear J.W."/>
            <person name="Valentin K."/>
            <person name="von Dassow P."/>
            <person name="Yamagishi T."/>
            <person name="Van de Peer Y."/>
            <person name="Wincker P."/>
        </authorList>
    </citation>
    <scope>NUCLEOTIDE SEQUENCE [LARGE SCALE GENOMIC DNA]</scope>
    <source>
        <strain evidence="2">Ec32 / CCAP1310/4</strain>
    </source>
</reference>
<keyword evidence="2" id="KW-1185">Reference proteome</keyword>
<dbReference type="EMBL" id="FN647683">
    <property type="protein sequence ID" value="CBN79163.1"/>
    <property type="molecule type" value="Genomic_DNA"/>
</dbReference>
<proteinExistence type="predicted"/>
<accession>D8LBY0</accession>
<evidence type="ECO:0000313" key="1">
    <source>
        <dbReference type="EMBL" id="CBN79163.1"/>
    </source>
</evidence>
<dbReference type="OrthoDB" id="47328at2759"/>
<protein>
    <submittedName>
        <fullName evidence="1">Uncharacterized protein</fullName>
    </submittedName>
</protein>
<dbReference type="EMBL" id="FN649733">
    <property type="protein sequence ID" value="CBN79163.1"/>
    <property type="molecule type" value="Genomic_DNA"/>
</dbReference>
<dbReference type="AlphaFoldDB" id="D8LBY0"/>
<name>D8LBY0_ECTSI</name>
<organism evidence="1 2">
    <name type="scientific">Ectocarpus siliculosus</name>
    <name type="common">Brown alga</name>
    <name type="synonym">Conferva siliculosa</name>
    <dbReference type="NCBI Taxonomy" id="2880"/>
    <lineage>
        <taxon>Eukaryota</taxon>
        <taxon>Sar</taxon>
        <taxon>Stramenopiles</taxon>
        <taxon>Ochrophyta</taxon>
        <taxon>PX clade</taxon>
        <taxon>Phaeophyceae</taxon>
        <taxon>Ectocarpales</taxon>
        <taxon>Ectocarpaceae</taxon>
        <taxon>Ectocarpus</taxon>
    </lineage>
</organism>
<sequence>MVYRRVVTLLSPIECSIDDIGSRIVTMREEMQAGIDRASDTRGLTRLVQGSVLPQVNAEHNILWQGEMERGFSKMMQAMEVYLQEGEGWEDLKASTKNYAP</sequence>
<dbReference type="Proteomes" id="UP000002630">
    <property type="component" value="Linkage Group LG08"/>
</dbReference>
<dbReference type="InParanoid" id="D8LBY0"/>